<dbReference type="EMBL" id="JBIGHX010000005">
    <property type="protein sequence ID" value="MFG6463018.1"/>
    <property type="molecule type" value="Genomic_DNA"/>
</dbReference>
<dbReference type="RefSeq" id="WP_394511884.1">
    <property type="nucleotide sequence ID" value="NZ_JBIGHX010000005.1"/>
</dbReference>
<comment type="caution">
    <text evidence="2">The sequence shown here is derived from an EMBL/GenBank/DDBJ whole genome shotgun (WGS) entry which is preliminary data.</text>
</comment>
<evidence type="ECO:0008006" key="4">
    <source>
        <dbReference type="Google" id="ProtNLM"/>
    </source>
</evidence>
<accession>A0ABW7GM25</accession>
<feature type="signal peptide" evidence="1">
    <location>
        <begin position="1"/>
        <end position="23"/>
    </location>
</feature>
<keyword evidence="1" id="KW-0732">Signal</keyword>
<feature type="chain" id="PRO_5045301569" description="DUF1795 domain-containing protein" evidence="1">
    <location>
        <begin position="24"/>
        <end position="200"/>
    </location>
</feature>
<reference evidence="2 3" key="1">
    <citation type="submission" date="2024-08" db="EMBL/GenBank/DDBJ databases">
        <authorList>
            <person name="Lu H."/>
        </authorList>
    </citation>
    <scope>NUCLEOTIDE SEQUENCE [LARGE SCALE GENOMIC DNA]</scope>
    <source>
        <strain evidence="2 3">DXS20W</strain>
    </source>
</reference>
<sequence>MSRVWGAAALAMAAWLAPAAVRAQDGLPCLHPRTQQALPQILGPAFTRGRTHGFEAQAPGFGCSVRYEHPSGMWADVYIYRAGLGVIDDVERDPRLMDQFQGTMIAVEQKWKQQPGASVRDLQANYEKRGRHGVEVMVGSAFLEMTGRDALRTHVQLWSGGGAIWKLRATFPAKDLAVSDDAVRALAEALVDLSREEGSL</sequence>
<evidence type="ECO:0000313" key="3">
    <source>
        <dbReference type="Proteomes" id="UP001606302"/>
    </source>
</evidence>
<protein>
    <recommendedName>
        <fullName evidence="4">DUF1795 domain-containing protein</fullName>
    </recommendedName>
</protein>
<gene>
    <name evidence="2" type="ORF">ACG04Q_15700</name>
</gene>
<proteinExistence type="predicted"/>
<evidence type="ECO:0000256" key="1">
    <source>
        <dbReference type="SAM" id="SignalP"/>
    </source>
</evidence>
<name>A0ABW7GM25_9BURK</name>
<keyword evidence="3" id="KW-1185">Reference proteome</keyword>
<evidence type="ECO:0000313" key="2">
    <source>
        <dbReference type="EMBL" id="MFG6463018.1"/>
    </source>
</evidence>
<dbReference type="Proteomes" id="UP001606302">
    <property type="component" value="Unassembled WGS sequence"/>
</dbReference>
<organism evidence="2 3">
    <name type="scientific">Pelomonas lactea</name>
    <dbReference type="NCBI Taxonomy" id="3299030"/>
    <lineage>
        <taxon>Bacteria</taxon>
        <taxon>Pseudomonadati</taxon>
        <taxon>Pseudomonadota</taxon>
        <taxon>Betaproteobacteria</taxon>
        <taxon>Burkholderiales</taxon>
        <taxon>Sphaerotilaceae</taxon>
        <taxon>Roseateles</taxon>
    </lineage>
</organism>